<sequence>METITKAWYFAQSGQRKQRSVELMKEHRQQFGTSGNCFDLAIWFMHELSQEGITSYAVGHDLKTPDAHVAVVTLNEEGHRYFCDLGDQWIQPILIEKNRDSYCEDALEGFVTGGRIKVDAGSHEVQFSYLRPNGKVSRQKFDLEPIPYDQLLDAANHSQSLLRHPLVEMRLFQPGEVLHWEFDRWRSFISSNQGLVDESKLINNQEWAERIHTRTGMAQDLVYRSLDIYSQL</sequence>
<accession>A0ABU9DFR0</accession>
<evidence type="ECO:0000313" key="1">
    <source>
        <dbReference type="EMBL" id="MEK8127712.1"/>
    </source>
</evidence>
<name>A0ABU9DFR0_9BACL</name>
<proteinExistence type="predicted"/>
<protein>
    <recommendedName>
        <fullName evidence="3">Acetyltransferase</fullName>
    </recommendedName>
</protein>
<evidence type="ECO:0008006" key="3">
    <source>
        <dbReference type="Google" id="ProtNLM"/>
    </source>
</evidence>
<gene>
    <name evidence="1" type="ORF">WMW72_07245</name>
</gene>
<evidence type="ECO:0000313" key="2">
    <source>
        <dbReference type="Proteomes" id="UP001469365"/>
    </source>
</evidence>
<reference evidence="1 2" key="1">
    <citation type="submission" date="2024-04" db="EMBL/GenBank/DDBJ databases">
        <title>draft genome sequnece of Paenibacillus filicis.</title>
        <authorList>
            <person name="Kim D.-U."/>
        </authorList>
    </citation>
    <scope>NUCLEOTIDE SEQUENCE [LARGE SCALE GENOMIC DNA]</scope>
    <source>
        <strain evidence="1 2">KACC14197</strain>
    </source>
</reference>
<organism evidence="1 2">
    <name type="scientific">Paenibacillus filicis</name>
    <dbReference type="NCBI Taxonomy" id="669464"/>
    <lineage>
        <taxon>Bacteria</taxon>
        <taxon>Bacillati</taxon>
        <taxon>Bacillota</taxon>
        <taxon>Bacilli</taxon>
        <taxon>Bacillales</taxon>
        <taxon>Paenibacillaceae</taxon>
        <taxon>Paenibacillus</taxon>
    </lineage>
</organism>
<dbReference type="SUPFAM" id="SSF54001">
    <property type="entry name" value="Cysteine proteinases"/>
    <property type="match status" value="1"/>
</dbReference>
<dbReference type="EMBL" id="JBBPCC010000003">
    <property type="protein sequence ID" value="MEK8127712.1"/>
    <property type="molecule type" value="Genomic_DNA"/>
</dbReference>
<dbReference type="Proteomes" id="UP001469365">
    <property type="component" value="Unassembled WGS sequence"/>
</dbReference>
<comment type="caution">
    <text evidence="1">The sequence shown here is derived from an EMBL/GenBank/DDBJ whole genome shotgun (WGS) entry which is preliminary data.</text>
</comment>
<dbReference type="InterPro" id="IPR038765">
    <property type="entry name" value="Papain-like_cys_pep_sf"/>
</dbReference>
<keyword evidence="2" id="KW-1185">Reference proteome</keyword>
<dbReference type="RefSeq" id="WP_341414764.1">
    <property type="nucleotide sequence ID" value="NZ_JBBPCC010000003.1"/>
</dbReference>